<evidence type="ECO:0000256" key="2">
    <source>
        <dbReference type="ARBA" id="ARBA00009323"/>
    </source>
</evidence>
<feature type="compositionally biased region" description="Low complexity" evidence="7">
    <location>
        <begin position="9"/>
        <end position="19"/>
    </location>
</feature>
<evidence type="ECO:0000256" key="7">
    <source>
        <dbReference type="SAM" id="MobiDB-lite"/>
    </source>
</evidence>
<dbReference type="InterPro" id="IPR006776">
    <property type="entry name" value="SsgB"/>
</dbReference>
<dbReference type="GO" id="GO:0030428">
    <property type="term" value="C:cell septum"/>
    <property type="evidence" value="ECO:0007669"/>
    <property type="project" value="UniProtKB-SubCell"/>
</dbReference>
<keyword evidence="9" id="KW-1185">Reference proteome</keyword>
<keyword evidence="3" id="KW-0132">Cell division</keyword>
<gene>
    <name evidence="8" type="ORF">GCM10018781_68090</name>
</gene>
<evidence type="ECO:0008006" key="10">
    <source>
        <dbReference type="Google" id="ProtNLM"/>
    </source>
</evidence>
<dbReference type="RefSeq" id="WP_190214779.1">
    <property type="nucleotide sequence ID" value="NZ_BNBO01000060.1"/>
</dbReference>
<reference evidence="8" key="2">
    <citation type="submission" date="2020-09" db="EMBL/GenBank/DDBJ databases">
        <authorList>
            <person name="Sun Q."/>
            <person name="Ohkuma M."/>
        </authorList>
    </citation>
    <scope>NUCLEOTIDE SEQUENCE</scope>
    <source>
        <strain evidence="8">JCM 4646</strain>
    </source>
</reference>
<evidence type="ECO:0000313" key="8">
    <source>
        <dbReference type="EMBL" id="GHH82669.1"/>
    </source>
</evidence>
<feature type="region of interest" description="Disordered" evidence="7">
    <location>
        <begin position="1"/>
        <end position="29"/>
    </location>
</feature>
<organism evidence="8 9">
    <name type="scientific">Kitasatospora indigofera</name>
    <dbReference type="NCBI Taxonomy" id="67307"/>
    <lineage>
        <taxon>Bacteria</taxon>
        <taxon>Bacillati</taxon>
        <taxon>Actinomycetota</taxon>
        <taxon>Actinomycetes</taxon>
        <taxon>Kitasatosporales</taxon>
        <taxon>Streptomycetaceae</taxon>
        <taxon>Kitasatospora</taxon>
    </lineage>
</organism>
<evidence type="ECO:0000256" key="5">
    <source>
        <dbReference type="ARBA" id="ARBA00023210"/>
    </source>
</evidence>
<dbReference type="Proteomes" id="UP000617734">
    <property type="component" value="Unassembled WGS sequence"/>
</dbReference>
<dbReference type="Gene3D" id="2.30.31.20">
    <property type="entry name" value="Sporulation-specific cell division protein SsgB"/>
    <property type="match status" value="1"/>
</dbReference>
<dbReference type="AlphaFoldDB" id="A0A919GE07"/>
<comment type="subcellular location">
    <subcellularLocation>
        <location evidence="1">Cell septum</location>
    </subcellularLocation>
</comment>
<dbReference type="InterPro" id="IPR038658">
    <property type="entry name" value="SsgB_sf"/>
</dbReference>
<dbReference type="Pfam" id="PF04686">
    <property type="entry name" value="SsgA"/>
    <property type="match status" value="1"/>
</dbReference>
<comment type="similarity">
    <text evidence="2">Belongs to the SsgA family.</text>
</comment>
<name>A0A919GE07_9ACTN</name>
<evidence type="ECO:0000256" key="1">
    <source>
        <dbReference type="ARBA" id="ARBA00004431"/>
    </source>
</evidence>
<keyword evidence="5" id="KW-0717">Septation</keyword>
<evidence type="ECO:0000256" key="6">
    <source>
        <dbReference type="ARBA" id="ARBA00023306"/>
    </source>
</evidence>
<reference evidence="8" key="1">
    <citation type="journal article" date="2014" name="Int. J. Syst. Evol. Microbiol.">
        <title>Complete genome sequence of Corynebacterium casei LMG S-19264T (=DSM 44701T), isolated from a smear-ripened cheese.</title>
        <authorList>
            <consortium name="US DOE Joint Genome Institute (JGI-PGF)"/>
            <person name="Walter F."/>
            <person name="Albersmeier A."/>
            <person name="Kalinowski J."/>
            <person name="Ruckert C."/>
        </authorList>
    </citation>
    <scope>NUCLEOTIDE SEQUENCE</scope>
    <source>
        <strain evidence="8">JCM 4646</strain>
    </source>
</reference>
<evidence type="ECO:0000256" key="3">
    <source>
        <dbReference type="ARBA" id="ARBA00022618"/>
    </source>
</evidence>
<evidence type="ECO:0000313" key="9">
    <source>
        <dbReference type="Proteomes" id="UP000617734"/>
    </source>
</evidence>
<dbReference type="GeneID" id="95357076"/>
<proteinExistence type="inferred from homology"/>
<evidence type="ECO:0000256" key="4">
    <source>
        <dbReference type="ARBA" id="ARBA00022969"/>
    </source>
</evidence>
<dbReference type="EMBL" id="BNBO01000060">
    <property type="protein sequence ID" value="GHH82669.1"/>
    <property type="molecule type" value="Genomic_DNA"/>
</dbReference>
<keyword evidence="4" id="KW-0749">Sporulation</keyword>
<keyword evidence="6" id="KW-0131">Cell cycle</keyword>
<protein>
    <recommendedName>
        <fullName evidence="10">SsgA family sporulation/cell division regulator</fullName>
    </recommendedName>
</protein>
<dbReference type="GO" id="GO:0000917">
    <property type="term" value="P:division septum assembly"/>
    <property type="evidence" value="ECO:0007669"/>
    <property type="project" value="UniProtKB-KW"/>
</dbReference>
<comment type="caution">
    <text evidence="8">The sequence shown here is derived from an EMBL/GenBank/DDBJ whole genome shotgun (WGS) entry which is preliminary data.</text>
</comment>
<dbReference type="GO" id="GO:0030435">
    <property type="term" value="P:sporulation resulting in formation of a cellular spore"/>
    <property type="evidence" value="ECO:0007669"/>
    <property type="project" value="UniProtKB-KW"/>
</dbReference>
<sequence length="170" mass="18044">MPRDPLPAPSDASLAATPTGGDEEGSTAAPAAVEEVLTMRIALGEEAVGEVSTRFRFDPQRPYEVLLTFHLGRPDEADWVFSRELLRDGLTTLSGQGDVKLWPAYCPCHGATLHVALESPHGSALLEVAKSKVQDWLDRTYAQVSEAAEASCGPTDAQLAALLAGGFPTD</sequence>
<accession>A0A919GE07</accession>